<dbReference type="GO" id="GO:0034213">
    <property type="term" value="P:quinolinate catabolic process"/>
    <property type="evidence" value="ECO:0007669"/>
    <property type="project" value="TreeGrafter"/>
</dbReference>
<gene>
    <name evidence="15" type="ORF">G3446_08925</name>
</gene>
<evidence type="ECO:0000256" key="1">
    <source>
        <dbReference type="ARBA" id="ARBA00003237"/>
    </source>
</evidence>
<evidence type="ECO:0000256" key="3">
    <source>
        <dbReference type="ARBA" id="ARBA00009400"/>
    </source>
</evidence>
<evidence type="ECO:0000256" key="7">
    <source>
        <dbReference type="ARBA" id="ARBA00022676"/>
    </source>
</evidence>
<dbReference type="NCBIfam" id="TIGR00078">
    <property type="entry name" value="nadC"/>
    <property type="match status" value="1"/>
</dbReference>
<dbReference type="FunFam" id="3.90.1170.20:FF:000001">
    <property type="entry name" value="Nicotinate-nucleotide diphosphorylase (Carboxylating)"/>
    <property type="match status" value="1"/>
</dbReference>
<keyword evidence="7 12" id="KW-0328">Glycosyltransferase</keyword>
<evidence type="ECO:0000256" key="6">
    <source>
        <dbReference type="ARBA" id="ARBA00022642"/>
    </source>
</evidence>
<dbReference type="Pfam" id="PF01729">
    <property type="entry name" value="QRPTase_C"/>
    <property type="match status" value="1"/>
</dbReference>
<comment type="catalytic activity">
    <reaction evidence="10">
        <text>nicotinate beta-D-ribonucleotide + CO2 + diphosphate = quinolinate + 5-phospho-alpha-D-ribose 1-diphosphate + 2 H(+)</text>
        <dbReference type="Rhea" id="RHEA:12733"/>
        <dbReference type="ChEBI" id="CHEBI:15378"/>
        <dbReference type="ChEBI" id="CHEBI:16526"/>
        <dbReference type="ChEBI" id="CHEBI:29959"/>
        <dbReference type="ChEBI" id="CHEBI:33019"/>
        <dbReference type="ChEBI" id="CHEBI:57502"/>
        <dbReference type="ChEBI" id="CHEBI:58017"/>
        <dbReference type="EC" id="2.4.2.19"/>
    </reaction>
</comment>
<dbReference type="InterPro" id="IPR027277">
    <property type="entry name" value="NadC/ModD"/>
</dbReference>
<dbReference type="InterPro" id="IPR013785">
    <property type="entry name" value="Aldolase_TIM"/>
</dbReference>
<dbReference type="PANTHER" id="PTHR32179">
    <property type="entry name" value="NICOTINATE-NUCLEOTIDE PYROPHOSPHORYLASE [CARBOXYLATING]"/>
    <property type="match status" value="1"/>
</dbReference>
<comment type="function">
    <text evidence="1">Involved in the catabolism of quinolinic acid (QA).</text>
</comment>
<dbReference type="EC" id="2.4.2.19" evidence="5"/>
<dbReference type="GO" id="GO:0005737">
    <property type="term" value="C:cytoplasm"/>
    <property type="evidence" value="ECO:0007669"/>
    <property type="project" value="TreeGrafter"/>
</dbReference>
<reference evidence="15 16" key="1">
    <citation type="submission" date="2020-02" db="EMBL/GenBank/DDBJ databases">
        <title>Genome sequences of Thiorhodococcus mannitoliphagus and Thiorhodococcus minor, purple sulfur photosynthetic bacteria in the gammaproteobacterial family, Chromatiaceae.</title>
        <authorList>
            <person name="Aviles F.A."/>
            <person name="Meyer T.E."/>
            <person name="Kyndt J.A."/>
        </authorList>
    </citation>
    <scope>NUCLEOTIDE SEQUENCE [LARGE SCALE GENOMIC DNA]</scope>
    <source>
        <strain evidence="15 16">DSM 11518</strain>
    </source>
</reference>
<comment type="subunit">
    <text evidence="4">Hexamer formed by 3 homodimers.</text>
</comment>
<dbReference type="InterPro" id="IPR022412">
    <property type="entry name" value="Quinolinate_PRibosylTrfase_N"/>
</dbReference>
<evidence type="ECO:0000259" key="14">
    <source>
        <dbReference type="Pfam" id="PF02749"/>
    </source>
</evidence>
<accession>A0A6M0JYB0</accession>
<proteinExistence type="inferred from homology"/>
<dbReference type="SUPFAM" id="SSF51690">
    <property type="entry name" value="Nicotinate/Quinolinate PRTase C-terminal domain-like"/>
    <property type="match status" value="1"/>
</dbReference>
<organism evidence="15 16">
    <name type="scientific">Thiorhodococcus minor</name>
    <dbReference type="NCBI Taxonomy" id="57489"/>
    <lineage>
        <taxon>Bacteria</taxon>
        <taxon>Pseudomonadati</taxon>
        <taxon>Pseudomonadota</taxon>
        <taxon>Gammaproteobacteria</taxon>
        <taxon>Chromatiales</taxon>
        <taxon>Chromatiaceae</taxon>
        <taxon>Thiorhodococcus</taxon>
    </lineage>
</organism>
<evidence type="ECO:0000256" key="11">
    <source>
        <dbReference type="ARBA" id="ARBA00069173"/>
    </source>
</evidence>
<dbReference type="SUPFAM" id="SSF54675">
    <property type="entry name" value="Nicotinate/Quinolinate PRTase N-terminal domain-like"/>
    <property type="match status" value="1"/>
</dbReference>
<evidence type="ECO:0000256" key="2">
    <source>
        <dbReference type="ARBA" id="ARBA00004893"/>
    </source>
</evidence>
<dbReference type="AlphaFoldDB" id="A0A6M0JYB0"/>
<dbReference type="Pfam" id="PF02749">
    <property type="entry name" value="QRPTase_N"/>
    <property type="match status" value="1"/>
</dbReference>
<dbReference type="InterPro" id="IPR036068">
    <property type="entry name" value="Nicotinate_pribotase-like_C"/>
</dbReference>
<dbReference type="PIRSF" id="PIRSF006250">
    <property type="entry name" value="NadC_ModD"/>
    <property type="match status" value="1"/>
</dbReference>
<name>A0A6M0JYB0_9GAMM</name>
<evidence type="ECO:0000256" key="9">
    <source>
        <dbReference type="ARBA" id="ARBA00033102"/>
    </source>
</evidence>
<dbReference type="Gene3D" id="3.90.1170.20">
    <property type="entry name" value="Quinolinate phosphoribosyl transferase, N-terminal domain"/>
    <property type="match status" value="1"/>
</dbReference>
<dbReference type="PANTHER" id="PTHR32179:SF3">
    <property type="entry name" value="NICOTINATE-NUCLEOTIDE PYROPHOSPHORYLASE [CARBOXYLATING]"/>
    <property type="match status" value="1"/>
</dbReference>
<dbReference type="FunFam" id="3.20.20.70:FF:000030">
    <property type="entry name" value="Nicotinate-nucleotide pyrophosphorylase, carboxylating"/>
    <property type="match status" value="1"/>
</dbReference>
<evidence type="ECO:0000259" key="13">
    <source>
        <dbReference type="Pfam" id="PF01729"/>
    </source>
</evidence>
<dbReference type="CDD" id="cd01572">
    <property type="entry name" value="QPRTase"/>
    <property type="match status" value="1"/>
</dbReference>
<evidence type="ECO:0000256" key="5">
    <source>
        <dbReference type="ARBA" id="ARBA00011944"/>
    </source>
</evidence>
<evidence type="ECO:0000256" key="12">
    <source>
        <dbReference type="PIRNR" id="PIRNR006250"/>
    </source>
</evidence>
<comment type="pathway">
    <text evidence="2">Cofactor biosynthesis; NAD(+) biosynthesis; nicotinate D-ribonucleotide from quinolinate: step 1/1.</text>
</comment>
<evidence type="ECO:0000256" key="10">
    <source>
        <dbReference type="ARBA" id="ARBA00047445"/>
    </source>
</evidence>
<sequence length="294" mass="31164">MSTTTDHSPDPTDLQSVLPTADVIAAQVSAALAEDLGDGDLTAQLLPADQRSRAKLITREDAVLAGRAWADAVFRALDPDVRIDWQANDGERVAAGQRLCVIEGRSRALLSAERTAMNYLQTLSGTAMRARRYADAVAGLTVEVLDTRKTLPGLRLQQKYAVLCGGCHNHRQGLFDAILIKENHILAAGSIPAALRAAREIGGGVPIEIEVESLDELEVALSAGAPTVLLDNFSLTQLRAAVAANAGRARLEASGGVTLETIRPIAETGVDRISVGDLTKDVTAVDLSMRFVVV</sequence>
<dbReference type="EMBL" id="JAAIJQ010000020">
    <property type="protein sequence ID" value="NEV62011.1"/>
    <property type="molecule type" value="Genomic_DNA"/>
</dbReference>
<comment type="caution">
    <text evidence="15">The sequence shown here is derived from an EMBL/GenBank/DDBJ whole genome shotgun (WGS) entry which is preliminary data.</text>
</comment>
<keyword evidence="6" id="KW-0662">Pyridine nucleotide biosynthesis</keyword>
<evidence type="ECO:0000313" key="15">
    <source>
        <dbReference type="EMBL" id="NEV62011.1"/>
    </source>
</evidence>
<dbReference type="UniPathway" id="UPA00253">
    <property type="reaction ID" value="UER00331"/>
</dbReference>
<evidence type="ECO:0000313" key="16">
    <source>
        <dbReference type="Proteomes" id="UP000483379"/>
    </source>
</evidence>
<protein>
    <recommendedName>
        <fullName evidence="11">Probable nicotinate-nucleotide pyrophosphorylase [carboxylating]</fullName>
        <ecNumber evidence="5">2.4.2.19</ecNumber>
    </recommendedName>
    <alternativeName>
        <fullName evidence="9">Quinolinate phosphoribosyltransferase [decarboxylating]</fullName>
    </alternativeName>
</protein>
<dbReference type="InterPro" id="IPR004393">
    <property type="entry name" value="NadC"/>
</dbReference>
<dbReference type="GO" id="GO:0009435">
    <property type="term" value="P:NAD+ biosynthetic process"/>
    <property type="evidence" value="ECO:0007669"/>
    <property type="project" value="UniProtKB-UniPathway"/>
</dbReference>
<keyword evidence="8 12" id="KW-0808">Transferase</keyword>
<dbReference type="Proteomes" id="UP000483379">
    <property type="component" value="Unassembled WGS sequence"/>
</dbReference>
<comment type="similarity">
    <text evidence="3 12">Belongs to the NadC/ModD family.</text>
</comment>
<dbReference type="Gene3D" id="3.20.20.70">
    <property type="entry name" value="Aldolase class I"/>
    <property type="match status" value="1"/>
</dbReference>
<dbReference type="InterPro" id="IPR037128">
    <property type="entry name" value="Quinolinate_PRibosylTase_N_sf"/>
</dbReference>
<evidence type="ECO:0000256" key="4">
    <source>
        <dbReference type="ARBA" id="ARBA00011218"/>
    </source>
</evidence>
<dbReference type="RefSeq" id="WP_164452482.1">
    <property type="nucleotide sequence ID" value="NZ_JAAIJQ010000020.1"/>
</dbReference>
<keyword evidence="16" id="KW-1185">Reference proteome</keyword>
<feature type="domain" description="Quinolinate phosphoribosyl transferase C-terminal" evidence="13">
    <location>
        <begin position="127"/>
        <end position="290"/>
    </location>
</feature>
<evidence type="ECO:0000256" key="8">
    <source>
        <dbReference type="ARBA" id="ARBA00022679"/>
    </source>
</evidence>
<dbReference type="InterPro" id="IPR002638">
    <property type="entry name" value="Quinolinate_PRibosylTrfase_C"/>
</dbReference>
<dbReference type="GO" id="GO:0004514">
    <property type="term" value="F:nicotinate-nucleotide diphosphorylase (carboxylating) activity"/>
    <property type="evidence" value="ECO:0007669"/>
    <property type="project" value="UniProtKB-EC"/>
</dbReference>
<feature type="domain" description="Quinolinate phosphoribosyl transferase N-terminal" evidence="14">
    <location>
        <begin position="40"/>
        <end position="124"/>
    </location>
</feature>